<dbReference type="PANTHER" id="PTHR10366:SF564">
    <property type="entry name" value="STEROL-4-ALPHA-CARBOXYLATE 3-DEHYDROGENASE, DECARBOXYLATING"/>
    <property type="match status" value="1"/>
</dbReference>
<dbReference type="Pfam" id="PF01073">
    <property type="entry name" value="3Beta_HSD"/>
    <property type="match status" value="1"/>
</dbReference>
<reference evidence="4 5" key="1">
    <citation type="submission" date="2017-04" db="EMBL/GenBank/DDBJ databases">
        <title>Comparative genome analysis of Subtercola boreus.</title>
        <authorList>
            <person name="Cho Y.-J."/>
            <person name="Cho A."/>
            <person name="Kim O.-S."/>
            <person name="Lee J.-I."/>
        </authorList>
    </citation>
    <scope>NUCLEOTIDE SEQUENCE [LARGE SCALE GENOMIC DNA]</scope>
    <source>
        <strain evidence="4 5">P28004</strain>
    </source>
</reference>
<dbReference type="EMBL" id="NBXE01000019">
    <property type="protein sequence ID" value="RFA27382.1"/>
    <property type="molecule type" value="Genomic_DNA"/>
</dbReference>
<dbReference type="Proteomes" id="UP000257080">
    <property type="component" value="Unassembled WGS sequence"/>
</dbReference>
<evidence type="ECO:0000256" key="2">
    <source>
        <dbReference type="SAM" id="MobiDB-lite"/>
    </source>
</evidence>
<accession>A0A3E0WDN0</accession>
<dbReference type="InterPro" id="IPR002225">
    <property type="entry name" value="3Beta_OHSteriod_DH/Estase"/>
</dbReference>
<evidence type="ECO:0000259" key="3">
    <source>
        <dbReference type="Pfam" id="PF01073"/>
    </source>
</evidence>
<gene>
    <name evidence="4" type="ORF">B7R25_06430</name>
</gene>
<dbReference type="PANTHER" id="PTHR10366">
    <property type="entry name" value="NAD DEPENDENT EPIMERASE/DEHYDRATASE"/>
    <property type="match status" value="1"/>
</dbReference>
<feature type="region of interest" description="Disordered" evidence="2">
    <location>
        <begin position="157"/>
        <end position="178"/>
    </location>
</feature>
<protein>
    <recommendedName>
        <fullName evidence="3">3-beta hydroxysteroid dehydrogenase/isomerase domain-containing protein</fullName>
    </recommendedName>
</protein>
<dbReference type="Gene3D" id="3.40.50.720">
    <property type="entry name" value="NAD(P)-binding Rossmann-like Domain"/>
    <property type="match status" value="1"/>
</dbReference>
<dbReference type="GO" id="GO:0016616">
    <property type="term" value="F:oxidoreductase activity, acting on the CH-OH group of donors, NAD or NADP as acceptor"/>
    <property type="evidence" value="ECO:0007669"/>
    <property type="project" value="InterPro"/>
</dbReference>
<dbReference type="AlphaFoldDB" id="A0A3E0WDN0"/>
<proteinExistence type="predicted"/>
<organism evidence="4 5">
    <name type="scientific">Subtercola boreus</name>
    <dbReference type="NCBI Taxonomy" id="120213"/>
    <lineage>
        <taxon>Bacteria</taxon>
        <taxon>Bacillati</taxon>
        <taxon>Actinomycetota</taxon>
        <taxon>Actinomycetes</taxon>
        <taxon>Micrococcales</taxon>
        <taxon>Microbacteriaceae</taxon>
        <taxon>Subtercola</taxon>
    </lineage>
</organism>
<comment type="caution">
    <text evidence="4">The sequence shown here is derived from an EMBL/GenBank/DDBJ whole genome shotgun (WGS) entry which is preliminary data.</text>
</comment>
<feature type="domain" description="3-beta hydroxysteroid dehydrogenase/isomerase" evidence="3">
    <location>
        <begin position="170"/>
        <end position="393"/>
    </location>
</feature>
<feature type="region of interest" description="Disordered" evidence="2">
    <location>
        <begin position="1"/>
        <end position="21"/>
    </location>
</feature>
<dbReference type="OrthoDB" id="9778052at2"/>
<dbReference type="InterPro" id="IPR036291">
    <property type="entry name" value="NAD(P)-bd_dom_sf"/>
</dbReference>
<evidence type="ECO:0000313" key="5">
    <source>
        <dbReference type="Proteomes" id="UP000257080"/>
    </source>
</evidence>
<sequence length="446" mass="48669">MRGRIDHEHRQGDRSGLARRERQRLVGERVRGVKGRKGGVAFAAIRHHLDHLHAGVHLVVRAFRVSVQNTDEPDIRLIGQGQSDRRPDALIVGLLGHPGGRAGSVDKLPGRVPERPVRHRVDQIFACRLDRVTPEQGELLRVVARGLVVDRGAETVARDGRRNPDDHATDHPRDHADDHRFLQIVHASLTEDEGWASAADGMEGVYHLASPMILGTTPDEVVVPARDGALRVLRAARDASVPRVVLTSSFAAVGYSPKPVRDYDEDDFTDPATPGLAAYPLSKAVAERAAWDFIEREGGDTSLVVINPTWIAGPTLTVDARSSLQVFTAMLDGSMTATPRQLFGIADVRDVAWLHIAAMQAPDAAGRRYLALADGPTLSFLDVARVLRERLGAFADAVPTVEAPGDEPTPLVIHNDRAKRELGFRPRAVEETIVETAESLRELGLV</sequence>
<evidence type="ECO:0000313" key="4">
    <source>
        <dbReference type="EMBL" id="RFA27382.1"/>
    </source>
</evidence>
<dbReference type="InterPro" id="IPR050425">
    <property type="entry name" value="NAD(P)_dehydrat-like"/>
</dbReference>
<name>A0A3E0WDN0_9MICO</name>
<evidence type="ECO:0000256" key="1">
    <source>
        <dbReference type="ARBA" id="ARBA00023002"/>
    </source>
</evidence>
<keyword evidence="1" id="KW-0560">Oxidoreductase</keyword>
<dbReference type="SUPFAM" id="SSF51735">
    <property type="entry name" value="NAD(P)-binding Rossmann-fold domains"/>
    <property type="match status" value="1"/>
</dbReference>
<dbReference type="GO" id="GO:0006694">
    <property type="term" value="P:steroid biosynthetic process"/>
    <property type="evidence" value="ECO:0007669"/>
    <property type="project" value="InterPro"/>
</dbReference>